<proteinExistence type="predicted"/>
<protein>
    <recommendedName>
        <fullName evidence="3">Protein kinase domain-containing protein</fullName>
    </recommendedName>
</protein>
<accession>A0A7R9L430</accession>
<name>A0A7R9L430_9ACAR</name>
<dbReference type="AlphaFoldDB" id="A0A7R9L430"/>
<sequence length="79" mass="9389">MIYQMLLEMALTAIPDGAVHRLTRLNCWPDIQWTGMNYWEIFDELVELGSGGFGHVFKVRDKYNDSNYAIWQKNRNKMF</sequence>
<gene>
    <name evidence="1" type="ORF">OSB1V03_LOCUS14910</name>
</gene>
<dbReference type="InterPro" id="IPR011009">
    <property type="entry name" value="Kinase-like_dom_sf"/>
</dbReference>
<dbReference type="OrthoDB" id="5337378at2759"/>
<dbReference type="EMBL" id="CAJPIZ010014798">
    <property type="protein sequence ID" value="CAG2114944.1"/>
    <property type="molecule type" value="Genomic_DNA"/>
</dbReference>
<keyword evidence="2" id="KW-1185">Reference proteome</keyword>
<dbReference type="SUPFAM" id="SSF56112">
    <property type="entry name" value="Protein kinase-like (PK-like)"/>
    <property type="match status" value="1"/>
</dbReference>
<reference evidence="1" key="1">
    <citation type="submission" date="2020-11" db="EMBL/GenBank/DDBJ databases">
        <authorList>
            <person name="Tran Van P."/>
        </authorList>
    </citation>
    <scope>NUCLEOTIDE SEQUENCE</scope>
</reference>
<evidence type="ECO:0000313" key="1">
    <source>
        <dbReference type="EMBL" id="CAD7634514.1"/>
    </source>
</evidence>
<organism evidence="1">
    <name type="scientific">Medioppia subpectinata</name>
    <dbReference type="NCBI Taxonomy" id="1979941"/>
    <lineage>
        <taxon>Eukaryota</taxon>
        <taxon>Metazoa</taxon>
        <taxon>Ecdysozoa</taxon>
        <taxon>Arthropoda</taxon>
        <taxon>Chelicerata</taxon>
        <taxon>Arachnida</taxon>
        <taxon>Acari</taxon>
        <taxon>Acariformes</taxon>
        <taxon>Sarcoptiformes</taxon>
        <taxon>Oribatida</taxon>
        <taxon>Brachypylina</taxon>
        <taxon>Oppioidea</taxon>
        <taxon>Oppiidae</taxon>
        <taxon>Medioppia</taxon>
    </lineage>
</organism>
<dbReference type="EMBL" id="OC869373">
    <property type="protein sequence ID" value="CAD7634514.1"/>
    <property type="molecule type" value="Genomic_DNA"/>
</dbReference>
<evidence type="ECO:0008006" key="3">
    <source>
        <dbReference type="Google" id="ProtNLM"/>
    </source>
</evidence>
<dbReference type="Gene3D" id="3.30.200.20">
    <property type="entry name" value="Phosphorylase Kinase, domain 1"/>
    <property type="match status" value="1"/>
</dbReference>
<dbReference type="Proteomes" id="UP000759131">
    <property type="component" value="Unassembled WGS sequence"/>
</dbReference>
<evidence type="ECO:0000313" key="2">
    <source>
        <dbReference type="Proteomes" id="UP000759131"/>
    </source>
</evidence>